<dbReference type="GO" id="GO:0005886">
    <property type="term" value="C:plasma membrane"/>
    <property type="evidence" value="ECO:0007669"/>
    <property type="project" value="TreeGrafter"/>
</dbReference>
<sequence length="641" mass="71054">MAFVLLVVVAVMLHLASTSAQPGPGCKTQCGDVDIPYTFGISIGCAIKGFEIICRRTADGTDKPFMFVQAVEVLSISVPRGQVRVFADISTYCYNITSRSMVHNAWSLDFSQSPYRFSYVHNKLIVIGCNTLAYINNLGSTAKYTTACAAVCESPAALTNGSCVGAGCCQNDIPKGLRGYSFSFYDVYHNSNSMLFNPCGYAAMVETETFSFSSDYITTTRFNDTDDGRKPLVLDWVVGNATYVNECEKNSSIFPKSATCHNTIGGYYCSCSPGRKFVMETKSCNPDITLIIGISISVVILVIIIFCIRVIFERRKLANVKKKYFQQHGGMLLFEKMKSDQGLSFAVFTEAELKQATNKFAESLILGHGGNGTVYKGIIKDITPVAIKRCAFVDDRQKKEFGKEMLILSQINHKNIVKLLGCCLEAADGLAFLHSYANPPILHGDVKTSNILLDENYMAKVSDFGASIVAPNDKAQFVTMVQGTCSYLDPEYMQTCCLTDKSDVYSFGVVLLEILTGEEPLKLEGPEVCRSLSSSFLLAMKGNNLDNMLDNQIKGHENMELIVGVADLARQCLEMCSDNRPSMKEVSEELSRLRKLSRHPWIQRNTETNSFLGLIEIEEISEYTEKDERMLINPSSFYLMR</sequence>
<dbReference type="Gene3D" id="2.10.25.10">
    <property type="entry name" value="Laminin"/>
    <property type="match status" value="1"/>
</dbReference>
<dbReference type="Pfam" id="PF13947">
    <property type="entry name" value="GUB_WAK_bind"/>
    <property type="match status" value="1"/>
</dbReference>
<dbReference type="PROSITE" id="PS00107">
    <property type="entry name" value="PROTEIN_KINASE_ATP"/>
    <property type="match status" value="1"/>
</dbReference>
<evidence type="ECO:0000256" key="6">
    <source>
        <dbReference type="ARBA" id="ARBA00022840"/>
    </source>
</evidence>
<dbReference type="GO" id="GO:0007166">
    <property type="term" value="P:cell surface receptor signaling pathway"/>
    <property type="evidence" value="ECO:0007669"/>
    <property type="project" value="InterPro"/>
</dbReference>
<dbReference type="GO" id="GO:0004674">
    <property type="term" value="F:protein serine/threonine kinase activity"/>
    <property type="evidence" value="ECO:0007669"/>
    <property type="project" value="TreeGrafter"/>
</dbReference>
<keyword evidence="5" id="KW-0418">Kinase</keyword>
<evidence type="ECO:0000256" key="5">
    <source>
        <dbReference type="ARBA" id="ARBA00022777"/>
    </source>
</evidence>
<evidence type="ECO:0000256" key="3">
    <source>
        <dbReference type="ARBA" id="ARBA00022729"/>
    </source>
</evidence>
<evidence type="ECO:0000256" key="7">
    <source>
        <dbReference type="ARBA" id="ARBA00023157"/>
    </source>
</evidence>
<dbReference type="EnsemblPlants" id="EMT24978">
    <property type="protein sequence ID" value="EMT24978"/>
    <property type="gene ID" value="F775_25640"/>
</dbReference>
<organism evidence="9">
    <name type="scientific">Aegilops tauschii</name>
    <name type="common">Tausch's goatgrass</name>
    <name type="synonym">Aegilops squarrosa</name>
    <dbReference type="NCBI Taxonomy" id="37682"/>
    <lineage>
        <taxon>Eukaryota</taxon>
        <taxon>Viridiplantae</taxon>
        <taxon>Streptophyta</taxon>
        <taxon>Embryophyta</taxon>
        <taxon>Tracheophyta</taxon>
        <taxon>Spermatophyta</taxon>
        <taxon>Magnoliopsida</taxon>
        <taxon>Liliopsida</taxon>
        <taxon>Poales</taxon>
        <taxon>Poaceae</taxon>
        <taxon>BOP clade</taxon>
        <taxon>Pooideae</taxon>
        <taxon>Triticodae</taxon>
        <taxon>Triticeae</taxon>
        <taxon>Triticinae</taxon>
        <taxon>Aegilops</taxon>
    </lineage>
</organism>
<dbReference type="GO" id="GO:0030247">
    <property type="term" value="F:polysaccharide binding"/>
    <property type="evidence" value="ECO:0007669"/>
    <property type="project" value="InterPro"/>
</dbReference>
<dbReference type="InterPro" id="IPR025287">
    <property type="entry name" value="WAK_GUB"/>
</dbReference>
<protein>
    <submittedName>
        <fullName evidence="9">Wall-associated receptor kinase 5</fullName>
    </submittedName>
</protein>
<dbReference type="CDD" id="cd00054">
    <property type="entry name" value="EGF_CA"/>
    <property type="match status" value="1"/>
</dbReference>
<keyword evidence="4" id="KW-0547">Nucleotide-binding</keyword>
<accession>M8BT51</accession>
<reference evidence="9" key="1">
    <citation type="submission" date="2015-06" db="UniProtKB">
        <authorList>
            <consortium name="EnsemblPlants"/>
        </authorList>
    </citation>
    <scope>IDENTIFICATION</scope>
</reference>
<evidence type="ECO:0000256" key="4">
    <source>
        <dbReference type="ARBA" id="ARBA00022741"/>
    </source>
</evidence>
<evidence type="ECO:0000313" key="9">
    <source>
        <dbReference type="EnsemblPlants" id="EMT24978"/>
    </source>
</evidence>
<dbReference type="InterPro" id="IPR008271">
    <property type="entry name" value="Ser/Thr_kinase_AS"/>
</dbReference>
<dbReference type="InterPro" id="IPR045274">
    <property type="entry name" value="WAK-like"/>
</dbReference>
<dbReference type="AlphaFoldDB" id="M8BT51"/>
<dbReference type="Pfam" id="PF00069">
    <property type="entry name" value="Pkinase"/>
    <property type="match status" value="1"/>
</dbReference>
<evidence type="ECO:0000256" key="2">
    <source>
        <dbReference type="ARBA" id="ARBA00022679"/>
    </source>
</evidence>
<dbReference type="InterPro" id="IPR011009">
    <property type="entry name" value="Kinase-like_dom_sf"/>
</dbReference>
<keyword evidence="2" id="KW-0808">Transferase</keyword>
<evidence type="ECO:0000256" key="1">
    <source>
        <dbReference type="ARBA" id="ARBA00004479"/>
    </source>
</evidence>
<dbReference type="GO" id="GO:0005524">
    <property type="term" value="F:ATP binding"/>
    <property type="evidence" value="ECO:0007669"/>
    <property type="project" value="UniProtKB-UniRule"/>
</dbReference>
<dbReference type="InterPro" id="IPR017441">
    <property type="entry name" value="Protein_kinase_ATP_BS"/>
</dbReference>
<dbReference type="SUPFAM" id="SSF57196">
    <property type="entry name" value="EGF/Laminin"/>
    <property type="match status" value="1"/>
</dbReference>
<keyword evidence="3" id="KW-0732">Signal</keyword>
<dbReference type="PANTHER" id="PTHR27005:SF261">
    <property type="entry name" value="PROTEIN KINASE DOMAIN-CONTAINING PROTEIN"/>
    <property type="match status" value="1"/>
</dbReference>
<comment type="subcellular location">
    <subcellularLocation>
        <location evidence="1">Membrane</location>
        <topology evidence="1">Single-pass type I membrane protein</topology>
    </subcellularLocation>
</comment>
<dbReference type="SMART" id="SM00220">
    <property type="entry name" value="S_TKc"/>
    <property type="match status" value="1"/>
</dbReference>
<dbReference type="ExpressionAtlas" id="M8BT51">
    <property type="expression patterns" value="baseline"/>
</dbReference>
<keyword evidence="8" id="KW-0325">Glycoprotein</keyword>
<proteinExistence type="predicted"/>
<dbReference type="InterPro" id="IPR000719">
    <property type="entry name" value="Prot_kinase_dom"/>
</dbReference>
<dbReference type="SUPFAM" id="SSF56112">
    <property type="entry name" value="Protein kinase-like (PK-like)"/>
    <property type="match status" value="1"/>
</dbReference>
<name>M8BT51_AEGTA</name>
<dbReference type="FunFam" id="1.10.510.10:FF:000084">
    <property type="entry name" value="Wall-associated receptor kinase 2"/>
    <property type="match status" value="1"/>
</dbReference>
<dbReference type="PANTHER" id="PTHR27005">
    <property type="entry name" value="WALL-ASSOCIATED RECEPTOR KINASE-LIKE 21"/>
    <property type="match status" value="1"/>
</dbReference>
<dbReference type="PROSITE" id="PS00108">
    <property type="entry name" value="PROTEIN_KINASE_ST"/>
    <property type="match status" value="1"/>
</dbReference>
<evidence type="ECO:0000256" key="8">
    <source>
        <dbReference type="ARBA" id="ARBA00023180"/>
    </source>
</evidence>
<keyword evidence="7" id="KW-1015">Disulfide bond</keyword>
<dbReference type="Gene3D" id="1.10.510.10">
    <property type="entry name" value="Transferase(Phosphotransferase) domain 1"/>
    <property type="match status" value="1"/>
</dbReference>
<dbReference type="Gene3D" id="3.30.200.20">
    <property type="entry name" value="Phosphorylase Kinase, domain 1"/>
    <property type="match status" value="1"/>
</dbReference>
<keyword evidence="6" id="KW-0067">ATP-binding</keyword>
<dbReference type="PROSITE" id="PS50011">
    <property type="entry name" value="PROTEIN_KINASE_DOM"/>
    <property type="match status" value="1"/>
</dbReference>